<evidence type="ECO:0000256" key="5">
    <source>
        <dbReference type="ARBA" id="ARBA00023002"/>
    </source>
</evidence>
<dbReference type="InterPro" id="IPR010300">
    <property type="entry name" value="CDO_1"/>
</dbReference>
<evidence type="ECO:0000256" key="7">
    <source>
        <dbReference type="RuleBase" id="RU366010"/>
    </source>
</evidence>
<evidence type="ECO:0000256" key="1">
    <source>
        <dbReference type="ARBA" id="ARBA00006622"/>
    </source>
</evidence>
<comment type="similarity">
    <text evidence="1 7">Belongs to the cysteine dioxygenase family.</text>
</comment>
<keyword evidence="5 7" id="KW-0560">Oxidoreductase</keyword>
<dbReference type="CDD" id="cd10548">
    <property type="entry name" value="cupin_CDO"/>
    <property type="match status" value="1"/>
</dbReference>
<feature type="region of interest" description="Disordered" evidence="8">
    <location>
        <begin position="1"/>
        <end position="77"/>
    </location>
</feature>
<evidence type="ECO:0000256" key="2">
    <source>
        <dbReference type="ARBA" id="ARBA00013133"/>
    </source>
</evidence>
<organism evidence="9 10">
    <name type="scientific">Myxozyma melibiosi</name>
    <dbReference type="NCBI Taxonomy" id="54550"/>
    <lineage>
        <taxon>Eukaryota</taxon>
        <taxon>Fungi</taxon>
        <taxon>Dikarya</taxon>
        <taxon>Ascomycota</taxon>
        <taxon>Saccharomycotina</taxon>
        <taxon>Lipomycetes</taxon>
        <taxon>Lipomycetales</taxon>
        <taxon>Lipomycetaceae</taxon>
        <taxon>Myxozyma</taxon>
    </lineage>
</organism>
<evidence type="ECO:0000256" key="4">
    <source>
        <dbReference type="ARBA" id="ARBA00022964"/>
    </source>
</evidence>
<sequence length="282" mass="31112">MLTAPGIYATSLHSSPAPLPDKYANGSMRPSTQSSSSASPASTSQTPIQTSPTTPSTAPENTSQLLPLTPRPLPKVSDIPAQIPDFDALVAELRRQLGFTSGIDSADVDVENLKEAMRRYISSRKEWGKFALEDPSRNYTRNGVDTLNEKANLLVLVWNPGKGSLIHDHSNAHCVMKILEGELVETQYKFPDPNAPPRPMDKQKVTEYGKDEVTYISDEIGLHRMSNETDKIAISLHLYTPPWAAKYGCYSFNEKTSKQIWTDLSNLYSDKGVLCGKMSSHV</sequence>
<proteinExistence type="inferred from homology"/>
<dbReference type="EMBL" id="JBBJBU010000012">
    <property type="protein sequence ID" value="KAK7203336.1"/>
    <property type="molecule type" value="Genomic_DNA"/>
</dbReference>
<dbReference type="Gene3D" id="2.60.120.10">
    <property type="entry name" value="Jelly Rolls"/>
    <property type="match status" value="1"/>
</dbReference>
<dbReference type="EC" id="1.13.11.20" evidence="2 7"/>
<dbReference type="RefSeq" id="XP_064766369.1">
    <property type="nucleotide sequence ID" value="XM_064911202.1"/>
</dbReference>
<keyword evidence="3 7" id="KW-0479">Metal-binding</keyword>
<dbReference type="PANTHER" id="PTHR12918">
    <property type="entry name" value="CYSTEINE DIOXYGENASE"/>
    <property type="match status" value="1"/>
</dbReference>
<keyword evidence="10" id="KW-1185">Reference proteome</keyword>
<evidence type="ECO:0000256" key="3">
    <source>
        <dbReference type="ARBA" id="ARBA00022723"/>
    </source>
</evidence>
<dbReference type="SUPFAM" id="SSF51182">
    <property type="entry name" value="RmlC-like cupins"/>
    <property type="match status" value="1"/>
</dbReference>
<dbReference type="InterPro" id="IPR011051">
    <property type="entry name" value="RmlC_Cupin_sf"/>
</dbReference>
<evidence type="ECO:0000313" key="10">
    <source>
        <dbReference type="Proteomes" id="UP001498771"/>
    </source>
</evidence>
<comment type="caution">
    <text evidence="9">The sequence shown here is derived from an EMBL/GenBank/DDBJ whole genome shotgun (WGS) entry which is preliminary data.</text>
</comment>
<dbReference type="InterPro" id="IPR014710">
    <property type="entry name" value="RmlC-like_jellyroll"/>
</dbReference>
<gene>
    <name evidence="9" type="ORF">BZA70DRAFT_269201</name>
</gene>
<keyword evidence="4 7" id="KW-0223">Dioxygenase</keyword>
<keyword evidence="6 7" id="KW-0408">Iron</keyword>
<protein>
    <recommendedName>
        <fullName evidence="2 7">Cysteine dioxygenase</fullName>
        <ecNumber evidence="2 7">1.13.11.20</ecNumber>
    </recommendedName>
</protein>
<dbReference type="GeneID" id="90036714"/>
<evidence type="ECO:0000313" key="9">
    <source>
        <dbReference type="EMBL" id="KAK7203336.1"/>
    </source>
</evidence>
<name>A0ABR1F0F9_9ASCO</name>
<dbReference type="Proteomes" id="UP001498771">
    <property type="component" value="Unassembled WGS sequence"/>
</dbReference>
<evidence type="ECO:0000256" key="8">
    <source>
        <dbReference type="SAM" id="MobiDB-lite"/>
    </source>
</evidence>
<comment type="catalytic activity">
    <reaction evidence="7">
        <text>L-cysteine + O2 = 3-sulfino-L-alanine + H(+)</text>
        <dbReference type="Rhea" id="RHEA:20441"/>
        <dbReference type="ChEBI" id="CHEBI:15378"/>
        <dbReference type="ChEBI" id="CHEBI:15379"/>
        <dbReference type="ChEBI" id="CHEBI:35235"/>
        <dbReference type="ChEBI" id="CHEBI:61085"/>
        <dbReference type="EC" id="1.13.11.20"/>
    </reaction>
</comment>
<dbReference type="PANTHER" id="PTHR12918:SF1">
    <property type="entry name" value="CYSTEINE DIOXYGENASE TYPE 1"/>
    <property type="match status" value="1"/>
</dbReference>
<accession>A0ABR1F0F9</accession>
<feature type="compositionally biased region" description="Low complexity" evidence="8">
    <location>
        <begin position="30"/>
        <end position="59"/>
    </location>
</feature>
<comment type="cofactor">
    <cofactor evidence="7">
        <name>Fe cation</name>
        <dbReference type="ChEBI" id="CHEBI:24875"/>
    </cofactor>
    <text evidence="7">Binds 1 Fe cation per subunit.</text>
</comment>
<evidence type="ECO:0000256" key="6">
    <source>
        <dbReference type="ARBA" id="ARBA00023004"/>
    </source>
</evidence>
<reference evidence="9 10" key="1">
    <citation type="submission" date="2024-03" db="EMBL/GenBank/DDBJ databases">
        <title>Genome-scale model development and genomic sequencing of the oleaginous clade Lipomyces.</title>
        <authorList>
            <consortium name="Lawrence Berkeley National Laboratory"/>
            <person name="Czajka J.J."/>
            <person name="Han Y."/>
            <person name="Kim J."/>
            <person name="Mondo S.J."/>
            <person name="Hofstad B.A."/>
            <person name="Robles A."/>
            <person name="Haridas S."/>
            <person name="Riley R."/>
            <person name="LaButti K."/>
            <person name="Pangilinan J."/>
            <person name="Andreopoulos W."/>
            <person name="Lipzen A."/>
            <person name="Yan J."/>
            <person name="Wang M."/>
            <person name="Ng V."/>
            <person name="Grigoriev I.V."/>
            <person name="Spatafora J.W."/>
            <person name="Magnuson J.K."/>
            <person name="Baker S.E."/>
            <person name="Pomraning K.R."/>
        </authorList>
    </citation>
    <scope>NUCLEOTIDE SEQUENCE [LARGE SCALE GENOMIC DNA]</scope>
    <source>
        <strain evidence="9 10">Phaff 52-87</strain>
    </source>
</reference>
<dbReference type="Pfam" id="PF05995">
    <property type="entry name" value="CDO_I"/>
    <property type="match status" value="1"/>
</dbReference>